<feature type="domain" description="ABC transporter" evidence="12">
    <location>
        <begin position="496"/>
        <end position="729"/>
    </location>
</feature>
<dbReference type="FunFam" id="3.40.50.300:FF:000299">
    <property type="entry name" value="ABC transporter ATP-binding protein/permease"/>
    <property type="match status" value="1"/>
</dbReference>
<evidence type="ECO:0000313" key="15">
    <source>
        <dbReference type="EMBL" id="SCY58337.1"/>
    </source>
</evidence>
<keyword evidence="3" id="KW-1003">Cell membrane</keyword>
<accession>A0A1G5H3R9</accession>
<dbReference type="Pfam" id="PF03412">
    <property type="entry name" value="Peptidase_C39"/>
    <property type="match status" value="1"/>
</dbReference>
<evidence type="ECO:0000313" key="16">
    <source>
        <dbReference type="Proteomes" id="UP000198538"/>
    </source>
</evidence>
<feature type="domain" description="ABC transmembrane type-1" evidence="13">
    <location>
        <begin position="178"/>
        <end position="459"/>
    </location>
</feature>
<keyword evidence="10 11" id="KW-0472">Membrane</keyword>
<evidence type="ECO:0000256" key="7">
    <source>
        <dbReference type="ARBA" id="ARBA00022807"/>
    </source>
</evidence>
<dbReference type="GO" id="GO:0015421">
    <property type="term" value="F:ABC-type oligopeptide transporter activity"/>
    <property type="evidence" value="ECO:0007669"/>
    <property type="project" value="TreeGrafter"/>
</dbReference>
<dbReference type="Gene3D" id="3.90.70.10">
    <property type="entry name" value="Cysteine proteinases"/>
    <property type="match status" value="1"/>
</dbReference>
<dbReference type="PROSITE" id="PS00211">
    <property type="entry name" value="ABC_TRANSPORTER_1"/>
    <property type="match status" value="1"/>
</dbReference>
<evidence type="ECO:0000259" key="14">
    <source>
        <dbReference type="PROSITE" id="PS50990"/>
    </source>
</evidence>
<dbReference type="Pfam" id="PF00664">
    <property type="entry name" value="ABC_membrane"/>
    <property type="match status" value="1"/>
</dbReference>
<dbReference type="PANTHER" id="PTHR43394:SF1">
    <property type="entry name" value="ATP-BINDING CASSETTE SUB-FAMILY B MEMBER 10, MITOCHONDRIAL"/>
    <property type="match status" value="1"/>
</dbReference>
<keyword evidence="7" id="KW-0645">Protease</keyword>
<dbReference type="InterPro" id="IPR003593">
    <property type="entry name" value="AAA+_ATPase"/>
</dbReference>
<feature type="transmembrane region" description="Helical" evidence="11">
    <location>
        <begin position="176"/>
        <end position="198"/>
    </location>
</feature>
<dbReference type="PROSITE" id="PS50893">
    <property type="entry name" value="ABC_TRANSPORTER_2"/>
    <property type="match status" value="1"/>
</dbReference>
<dbReference type="PANTHER" id="PTHR43394">
    <property type="entry name" value="ATP-DEPENDENT PERMEASE MDL1, MITOCHONDRIAL"/>
    <property type="match status" value="1"/>
</dbReference>
<comment type="subcellular location">
    <subcellularLocation>
        <location evidence="1">Cell membrane</location>
        <topology evidence="1">Multi-pass membrane protein</topology>
    </subcellularLocation>
</comment>
<evidence type="ECO:0000259" key="13">
    <source>
        <dbReference type="PROSITE" id="PS50929"/>
    </source>
</evidence>
<dbReference type="AlphaFoldDB" id="A0A1G5H3R9"/>
<sequence>MPKRSVFSRLRGKAQRKIPVKLQMNQYDCGPSCLHMLLAYYGYEADFTDLKERFAMLGSGRDGSSMLKMKEVAETYHLKGVAKKAPVPSLSNDFLPVICFWEQRHFIVLEEIKAGKLYTIVDPAMGRMTITKQEFEEKYSGIFLLVYPDEGFVPFSEKKMSKVAYFKDLIRSNKKYFVWAVLLALGLQLVSVLFPFLMQVSIDAVTGNEGYSIFPVLITSVALLTLFQIGFGYVKDMCIVRLQEVLDSQLTTSFVSHMLKLPYQYFEIRSRGDLMMRVNSNVTIREILSQKMISTFINLFLIVVTFTYIVIQSRIIAFTLLGIGITQVLIFVYTRSRFKKLTQTQIVAQSLAGSFMTEVLEGISTIKSLGIEQRTEEKWRELFKRQLATVKEKAIFQTRVNTITNTLNFMTPMLILLVGLYQIMQGNMTLGMLVSFQSLAALFLGPLNSLALMLNEFVMADALLDRIYDVILAEKGRSFQKKPNEMVHVAELQGDITIDHVSFKYTEYSSPVLNDISMTIKAGQKVALVGRSGSGKSTLAKLLVGLYTPTQGNIYFDGIHAEELDPQHIRDQVSIVLQDNFVFNNTVYDNIKLHAEEATAEEVMFAAKLADIHADIERMPMKYNTLISEAGSNLSGGQKQRVALARALVSRPKILLLDEATSALDTLTESTIAGNLSMLKCTQIIIAHRLSTIRNADTIYVLDQGELVDAGTHEELVTRCDAYQRLVGEQLNEAQLRQYG</sequence>
<organism evidence="15 16">
    <name type="scientific">Paenibacillus polysaccharolyticus</name>
    <dbReference type="NCBI Taxonomy" id="582692"/>
    <lineage>
        <taxon>Bacteria</taxon>
        <taxon>Bacillati</taxon>
        <taxon>Bacillota</taxon>
        <taxon>Bacilli</taxon>
        <taxon>Bacillales</taxon>
        <taxon>Paenibacillaceae</taxon>
        <taxon>Paenibacillus</taxon>
    </lineage>
</organism>
<dbReference type="InterPro" id="IPR017871">
    <property type="entry name" value="ABC_transporter-like_CS"/>
</dbReference>
<keyword evidence="7" id="KW-0788">Thiol protease</keyword>
<dbReference type="GO" id="GO:0008234">
    <property type="term" value="F:cysteine-type peptidase activity"/>
    <property type="evidence" value="ECO:0007669"/>
    <property type="project" value="UniProtKB-KW"/>
</dbReference>
<keyword evidence="16" id="KW-1185">Reference proteome</keyword>
<dbReference type="Gene3D" id="3.40.50.300">
    <property type="entry name" value="P-loop containing nucleotide triphosphate hydrolases"/>
    <property type="match status" value="1"/>
</dbReference>
<feature type="transmembrane region" description="Helical" evidence="11">
    <location>
        <begin position="292"/>
        <end position="309"/>
    </location>
</feature>
<keyword evidence="5" id="KW-0547">Nucleotide-binding</keyword>
<keyword evidence="6" id="KW-0378">Hydrolase</keyword>
<keyword evidence="8" id="KW-0067">ATP-binding</keyword>
<keyword evidence="4 11" id="KW-0812">Transmembrane</keyword>
<dbReference type="Proteomes" id="UP000198538">
    <property type="component" value="Unassembled WGS sequence"/>
</dbReference>
<feature type="transmembrane region" description="Helical" evidence="11">
    <location>
        <begin position="315"/>
        <end position="333"/>
    </location>
</feature>
<dbReference type="Pfam" id="PF00005">
    <property type="entry name" value="ABC_tran"/>
    <property type="match status" value="1"/>
</dbReference>
<dbReference type="InterPro" id="IPR005074">
    <property type="entry name" value="Peptidase_C39"/>
</dbReference>
<dbReference type="GO" id="GO:0006508">
    <property type="term" value="P:proteolysis"/>
    <property type="evidence" value="ECO:0007669"/>
    <property type="project" value="InterPro"/>
</dbReference>
<gene>
    <name evidence="15" type="ORF">SAMN05720606_106194</name>
</gene>
<dbReference type="STRING" id="582692.SAMN05720606_106194"/>
<protein>
    <submittedName>
        <fullName evidence="15">ABC-type bacteriocin/lantibiotic exporter, contains an N-terminal double-glycine peptidase domain</fullName>
    </submittedName>
</protein>
<dbReference type="SUPFAM" id="SSF52540">
    <property type="entry name" value="P-loop containing nucleoside triphosphate hydrolases"/>
    <property type="match status" value="1"/>
</dbReference>
<dbReference type="EMBL" id="FMVM01000006">
    <property type="protein sequence ID" value="SCY58337.1"/>
    <property type="molecule type" value="Genomic_DNA"/>
</dbReference>
<evidence type="ECO:0000256" key="9">
    <source>
        <dbReference type="ARBA" id="ARBA00022989"/>
    </source>
</evidence>
<dbReference type="PROSITE" id="PS50929">
    <property type="entry name" value="ABC_TM1F"/>
    <property type="match status" value="1"/>
</dbReference>
<evidence type="ECO:0000256" key="10">
    <source>
        <dbReference type="ARBA" id="ARBA00023136"/>
    </source>
</evidence>
<name>A0A1G5H3R9_9BACL</name>
<feature type="transmembrane region" description="Helical" evidence="11">
    <location>
        <begin position="210"/>
        <end position="234"/>
    </location>
</feature>
<dbReference type="Gene3D" id="1.20.1560.10">
    <property type="entry name" value="ABC transporter type 1, transmembrane domain"/>
    <property type="match status" value="1"/>
</dbReference>
<dbReference type="RefSeq" id="WP_090918841.1">
    <property type="nucleotide sequence ID" value="NZ_FMVM01000006.1"/>
</dbReference>
<dbReference type="InterPro" id="IPR003439">
    <property type="entry name" value="ABC_transporter-like_ATP-bd"/>
</dbReference>
<evidence type="ECO:0000256" key="5">
    <source>
        <dbReference type="ARBA" id="ARBA00022741"/>
    </source>
</evidence>
<evidence type="ECO:0000256" key="6">
    <source>
        <dbReference type="ARBA" id="ARBA00022801"/>
    </source>
</evidence>
<evidence type="ECO:0000256" key="11">
    <source>
        <dbReference type="SAM" id="Phobius"/>
    </source>
</evidence>
<reference evidence="16" key="1">
    <citation type="submission" date="2016-10" db="EMBL/GenBank/DDBJ databases">
        <authorList>
            <person name="Varghese N."/>
            <person name="Submissions S."/>
        </authorList>
    </citation>
    <scope>NUCLEOTIDE SEQUENCE [LARGE SCALE GENOMIC DNA]</scope>
    <source>
        <strain evidence="16">BL9</strain>
    </source>
</reference>
<dbReference type="InterPro" id="IPR011527">
    <property type="entry name" value="ABC1_TM_dom"/>
</dbReference>
<proteinExistence type="predicted"/>
<dbReference type="SUPFAM" id="SSF90123">
    <property type="entry name" value="ABC transporter transmembrane region"/>
    <property type="match status" value="1"/>
</dbReference>
<keyword evidence="9 11" id="KW-1133">Transmembrane helix</keyword>
<dbReference type="InterPro" id="IPR036640">
    <property type="entry name" value="ABC1_TM_sf"/>
</dbReference>
<feature type="transmembrane region" description="Helical" evidence="11">
    <location>
        <begin position="406"/>
        <end position="424"/>
    </location>
</feature>
<evidence type="ECO:0000256" key="8">
    <source>
        <dbReference type="ARBA" id="ARBA00022840"/>
    </source>
</evidence>
<dbReference type="GO" id="GO:0005524">
    <property type="term" value="F:ATP binding"/>
    <property type="evidence" value="ECO:0007669"/>
    <property type="project" value="UniProtKB-KW"/>
</dbReference>
<dbReference type="InterPro" id="IPR039421">
    <property type="entry name" value="Type_1_exporter"/>
</dbReference>
<evidence type="ECO:0000256" key="3">
    <source>
        <dbReference type="ARBA" id="ARBA00022475"/>
    </source>
</evidence>
<evidence type="ECO:0000256" key="1">
    <source>
        <dbReference type="ARBA" id="ARBA00004651"/>
    </source>
</evidence>
<keyword evidence="2" id="KW-0813">Transport</keyword>
<evidence type="ECO:0000256" key="2">
    <source>
        <dbReference type="ARBA" id="ARBA00022448"/>
    </source>
</evidence>
<dbReference type="SMART" id="SM00382">
    <property type="entry name" value="AAA"/>
    <property type="match status" value="1"/>
</dbReference>
<feature type="domain" description="Peptidase C39" evidence="14">
    <location>
        <begin position="23"/>
        <end position="146"/>
    </location>
</feature>
<dbReference type="PROSITE" id="PS50990">
    <property type="entry name" value="PEPTIDASE_C39"/>
    <property type="match status" value="1"/>
</dbReference>
<dbReference type="GO" id="GO:0016887">
    <property type="term" value="F:ATP hydrolysis activity"/>
    <property type="evidence" value="ECO:0007669"/>
    <property type="project" value="InterPro"/>
</dbReference>
<evidence type="ECO:0000256" key="4">
    <source>
        <dbReference type="ARBA" id="ARBA00022692"/>
    </source>
</evidence>
<dbReference type="GO" id="GO:0005886">
    <property type="term" value="C:plasma membrane"/>
    <property type="evidence" value="ECO:0007669"/>
    <property type="project" value="UniProtKB-SubCell"/>
</dbReference>
<evidence type="ECO:0000259" key="12">
    <source>
        <dbReference type="PROSITE" id="PS50893"/>
    </source>
</evidence>
<dbReference type="InterPro" id="IPR027417">
    <property type="entry name" value="P-loop_NTPase"/>
</dbReference>
<dbReference type="CDD" id="cd18555">
    <property type="entry name" value="ABC_6TM_T1SS_like"/>
    <property type="match status" value="1"/>
</dbReference>